<feature type="region of interest" description="Disordered" evidence="1">
    <location>
        <begin position="922"/>
        <end position="950"/>
    </location>
</feature>
<dbReference type="EMBL" id="AZHD01000001">
    <property type="protein sequence ID" value="OAA68138.1"/>
    <property type="molecule type" value="Genomic_DNA"/>
</dbReference>
<feature type="region of interest" description="Disordered" evidence="1">
    <location>
        <begin position="294"/>
        <end position="315"/>
    </location>
</feature>
<evidence type="ECO:0000313" key="3">
    <source>
        <dbReference type="Proteomes" id="UP000076874"/>
    </source>
</evidence>
<feature type="region of interest" description="Disordered" evidence="1">
    <location>
        <begin position="736"/>
        <end position="794"/>
    </location>
</feature>
<accession>A0A168A1S3</accession>
<feature type="compositionally biased region" description="Low complexity" evidence="1">
    <location>
        <begin position="697"/>
        <end position="707"/>
    </location>
</feature>
<dbReference type="Gene3D" id="3.40.50.1820">
    <property type="entry name" value="alpha/beta hydrolase"/>
    <property type="match status" value="1"/>
</dbReference>
<feature type="region of interest" description="Disordered" evidence="1">
    <location>
        <begin position="1"/>
        <end position="85"/>
    </location>
</feature>
<gene>
    <name evidence="2" type="ORF">SPI_00333</name>
</gene>
<feature type="compositionally biased region" description="Pro residues" evidence="1">
    <location>
        <begin position="773"/>
        <end position="783"/>
    </location>
</feature>
<dbReference type="AlphaFoldDB" id="A0A168A1S3"/>
<proteinExistence type="predicted"/>
<evidence type="ECO:0000313" key="2">
    <source>
        <dbReference type="EMBL" id="OAA68138.1"/>
    </source>
</evidence>
<dbReference type="PANTHER" id="PTHR45725:SF18">
    <property type="entry name" value="ORC1-LIKE AAA ATPASE DOMAIN-CONTAINING PROTEIN"/>
    <property type="match status" value="1"/>
</dbReference>
<dbReference type="OrthoDB" id="10250441at2759"/>
<feature type="compositionally biased region" description="Low complexity" evidence="1">
    <location>
        <begin position="62"/>
        <end position="79"/>
    </location>
</feature>
<feature type="region of interest" description="Disordered" evidence="1">
    <location>
        <begin position="125"/>
        <end position="163"/>
    </location>
</feature>
<keyword evidence="3" id="KW-1185">Reference proteome</keyword>
<protein>
    <recommendedName>
        <fullName evidence="4">Phosphatidylcholine-sterol O-acyltransferase-like protein</fullName>
    </recommendedName>
</protein>
<feature type="region of interest" description="Disordered" evidence="1">
    <location>
        <begin position="674"/>
        <end position="716"/>
    </location>
</feature>
<feature type="compositionally biased region" description="Basic and acidic residues" evidence="1">
    <location>
        <begin position="1"/>
        <end position="11"/>
    </location>
</feature>
<feature type="compositionally biased region" description="Low complexity" evidence="1">
    <location>
        <begin position="739"/>
        <end position="757"/>
    </location>
</feature>
<evidence type="ECO:0008006" key="4">
    <source>
        <dbReference type="Google" id="ProtNLM"/>
    </source>
</evidence>
<dbReference type="Proteomes" id="UP000076874">
    <property type="component" value="Unassembled WGS sequence"/>
</dbReference>
<sequence length="950" mass="100152">MQDAGSVDHPHYAGQARAMPADMTASPRPSFAEGPEGGPEGKPDGTVETVMGDAAASEDELSAAAAAAAPASADDATSSIYGDQDDAQSFIQPAISPIATRLSSPKTPAVEKALAMDETINRHGAGYLDAHVPQRNNSSARSGDRTRVCNAGTPSAGRRTGAVAPVPPVAASVLSKMPPAARSSVFQSATRHARSSSVGSDALKRLSKAFPSLSFPNASTFLPSLSSPTSFFSSSSSAAPAAAAAAPAAASSPTPPPFLRTGSELDSPRRMLRGQTATDTAAVYKSDAGVMRPGIQRASSVASRPPSHGLRRPASDDSLLYHTLSRVSSQGDEEQFEHVREQVNSRVKAIMDSFDRPSFKLPQLPSFFPDGKGTTNASTTPREPVSPLDAVLESLTGDIVILGGYRGSILRSAEPPHRQLWVPVKVGLKIRKVNLEVGLDPEDEETMAQRIFPSGMLKHIGPVDISRRLFKKLRECDNARNGTLRVHDYGYDWRLSPHRLSRDLVAFLETLPCNDPTVRPPQSPQSPQSPHERGALVIAHSLGGSITRHAVNQRPELFSGVVFAGTPQRCVNILGPLRNGDAVLLNEKVLTAQVHFSLRTTFAFLPDDGFCFVNTKDPSVEYRVDFFDVRDWIRYRWSPCIGPPPLPPFQPANQASRRSSSTFGALLEDLSGSLPSLPLRGRNNSSSQTQVADGTTLSSSLSSSSSLLPPPPAPAPAAAAAAATVALAKDRLLAPQMDAPGPMSSAAPPSSPSLPSSRSKEGNNTTSISTTQPTPPPQPPAAPPAAAAAEPSDPQRARAFAYLTRTLAETKQFRAELAHRPEHTAANAYPPLAAIIGKGVPTVYAARVGSRAAIACADAYDDLVFRTGDGVVLAREAMLPAGYHYVRNGYVTTDRGHVGMLGDLNAVGKALQAVIRGRAKGIGTGRQRGDDAVTSAKAEDTSTDAYASSD</sequence>
<feature type="region of interest" description="Disordered" evidence="1">
    <location>
        <begin position="365"/>
        <end position="385"/>
    </location>
</feature>
<dbReference type="PANTHER" id="PTHR45725">
    <property type="entry name" value="FORMIN HOMOLOGY 2 FAMILY MEMBER"/>
    <property type="match status" value="1"/>
</dbReference>
<reference evidence="2 3" key="1">
    <citation type="journal article" date="2016" name="Genome Biol. Evol.">
        <title>Divergent and convergent evolution of fungal pathogenicity.</title>
        <authorList>
            <person name="Shang Y."/>
            <person name="Xiao G."/>
            <person name="Zheng P."/>
            <person name="Cen K."/>
            <person name="Zhan S."/>
            <person name="Wang C."/>
        </authorList>
    </citation>
    <scope>NUCLEOTIDE SEQUENCE [LARGE SCALE GENOMIC DNA]</scope>
    <source>
        <strain evidence="2 3">RCEF 264</strain>
    </source>
</reference>
<organism evidence="2 3">
    <name type="scientific">Niveomyces insectorum RCEF 264</name>
    <dbReference type="NCBI Taxonomy" id="1081102"/>
    <lineage>
        <taxon>Eukaryota</taxon>
        <taxon>Fungi</taxon>
        <taxon>Dikarya</taxon>
        <taxon>Ascomycota</taxon>
        <taxon>Pezizomycotina</taxon>
        <taxon>Sordariomycetes</taxon>
        <taxon>Hypocreomycetidae</taxon>
        <taxon>Hypocreales</taxon>
        <taxon>Cordycipitaceae</taxon>
        <taxon>Niveomyces</taxon>
    </lineage>
</organism>
<dbReference type="InterPro" id="IPR029058">
    <property type="entry name" value="AB_hydrolase_fold"/>
</dbReference>
<evidence type="ECO:0000256" key="1">
    <source>
        <dbReference type="SAM" id="MobiDB-lite"/>
    </source>
</evidence>
<dbReference type="InterPro" id="IPR051425">
    <property type="entry name" value="Formin_Homology"/>
</dbReference>
<feature type="region of interest" description="Disordered" evidence="1">
    <location>
        <begin position="247"/>
        <end position="280"/>
    </location>
</feature>
<feature type="compositionally biased region" description="Polar residues" evidence="1">
    <location>
        <begin position="683"/>
        <end position="696"/>
    </location>
</feature>
<name>A0A168A1S3_9HYPO</name>
<comment type="caution">
    <text evidence="2">The sequence shown here is derived from an EMBL/GenBank/DDBJ whole genome shotgun (WGS) entry which is preliminary data.</text>
</comment>
<dbReference type="SUPFAM" id="SSF53474">
    <property type="entry name" value="alpha/beta-Hydrolases"/>
    <property type="match status" value="1"/>
</dbReference>